<feature type="region of interest" description="Disordered" evidence="1">
    <location>
        <begin position="29"/>
        <end position="50"/>
    </location>
</feature>
<evidence type="ECO:0000313" key="6">
    <source>
        <dbReference type="RefSeq" id="XP_016969955.1"/>
    </source>
</evidence>
<dbReference type="RefSeq" id="XP_016969955.1">
    <property type="nucleotide sequence ID" value="XM_017114466.1"/>
</dbReference>
<sequence>MKFLLILSCLVLYVALVSGQTCRGAPTNPNCNGGRDEGAARQAPGGPRCNPQPNDSMWYFNRPTGKCIKMSYKGCYGNNNRYCSLRSCEAACPVTRP</sequence>
<keyword evidence="2" id="KW-0732">Signal</keyword>
<dbReference type="GO" id="GO:0004867">
    <property type="term" value="F:serine-type endopeptidase inhibitor activity"/>
    <property type="evidence" value="ECO:0007669"/>
    <property type="project" value="UniProtKB-KW"/>
</dbReference>
<keyword evidence="6" id="KW-0722">Serine protease inhibitor</keyword>
<evidence type="ECO:0000256" key="1">
    <source>
        <dbReference type="SAM" id="MobiDB-lite"/>
    </source>
</evidence>
<dbReference type="GeneID" id="108037784"/>
<dbReference type="InterPro" id="IPR002223">
    <property type="entry name" value="Kunitz_BPTI"/>
</dbReference>
<evidence type="ECO:0000259" key="3">
    <source>
        <dbReference type="PROSITE" id="PS50279"/>
    </source>
</evidence>
<feature type="domain" description="BPTI/Kunitz inhibitor" evidence="3">
    <location>
        <begin position="31"/>
        <end position="92"/>
    </location>
</feature>
<evidence type="ECO:0000313" key="4">
    <source>
        <dbReference type="EnsemblMetazoa" id="XP_016969955.1"/>
    </source>
</evidence>
<proteinExistence type="predicted"/>
<gene>
    <name evidence="6" type="primary">LOC108037784</name>
    <name evidence="4" type="synonym">108037784</name>
</gene>
<dbReference type="OrthoDB" id="4473401at2759"/>
<dbReference type="CDD" id="cd00109">
    <property type="entry name" value="Kunitz-type"/>
    <property type="match status" value="1"/>
</dbReference>
<evidence type="ECO:0000256" key="2">
    <source>
        <dbReference type="SAM" id="SignalP"/>
    </source>
</evidence>
<protein>
    <submittedName>
        <fullName evidence="6">Male accessory gland serine protease inhibitor-like</fullName>
    </submittedName>
</protein>
<reference evidence="6" key="2">
    <citation type="submission" date="2025-04" db="UniProtKB">
        <authorList>
            <consortium name="RefSeq"/>
        </authorList>
    </citation>
    <scope>IDENTIFICATION</scope>
</reference>
<organism evidence="6">
    <name type="scientific">Drosophila rhopaloa</name>
    <name type="common">Fruit fly</name>
    <dbReference type="NCBI Taxonomy" id="1041015"/>
    <lineage>
        <taxon>Eukaryota</taxon>
        <taxon>Metazoa</taxon>
        <taxon>Ecdysozoa</taxon>
        <taxon>Arthropoda</taxon>
        <taxon>Hexapoda</taxon>
        <taxon>Insecta</taxon>
        <taxon>Pterygota</taxon>
        <taxon>Neoptera</taxon>
        <taxon>Endopterygota</taxon>
        <taxon>Diptera</taxon>
        <taxon>Brachycera</taxon>
        <taxon>Muscomorpha</taxon>
        <taxon>Ephydroidea</taxon>
        <taxon>Drosophilidae</taxon>
        <taxon>Drosophila</taxon>
        <taxon>Sophophora</taxon>
    </lineage>
</organism>
<dbReference type="PROSITE" id="PS50279">
    <property type="entry name" value="BPTI_KUNITZ_2"/>
    <property type="match status" value="1"/>
</dbReference>
<dbReference type="Gene3D" id="4.10.410.10">
    <property type="entry name" value="Pancreatic trypsin inhibitor Kunitz domain"/>
    <property type="match status" value="1"/>
</dbReference>
<name>A0A6P4DWD0_DRORH</name>
<dbReference type="Pfam" id="PF00014">
    <property type="entry name" value="Kunitz_BPTI"/>
    <property type="match status" value="1"/>
</dbReference>
<dbReference type="AlphaFoldDB" id="A0A6P4DWD0"/>
<dbReference type="SUPFAM" id="SSF57362">
    <property type="entry name" value="BPTI-like"/>
    <property type="match status" value="1"/>
</dbReference>
<evidence type="ECO:0000313" key="5">
    <source>
        <dbReference type="Proteomes" id="UP001652680"/>
    </source>
</evidence>
<accession>A0A6P4DWD0</accession>
<reference evidence="4" key="3">
    <citation type="submission" date="2025-05" db="UniProtKB">
        <authorList>
            <consortium name="EnsemblMetazoa"/>
        </authorList>
    </citation>
    <scope>IDENTIFICATION</scope>
</reference>
<feature type="chain" id="PRO_5027976744" evidence="2">
    <location>
        <begin position="20"/>
        <end position="97"/>
    </location>
</feature>
<reference evidence="5" key="1">
    <citation type="journal article" date="2021" name="Elife">
        <title>Highly contiguous assemblies of 101 drosophilid genomes.</title>
        <authorList>
            <person name="Kim B.Y."/>
            <person name="Wang J.R."/>
            <person name="Miller D.E."/>
            <person name="Barmina O."/>
            <person name="Delaney E."/>
            <person name="Thompson A."/>
            <person name="Comeault A.A."/>
            <person name="Peede D."/>
            <person name="D'Agostino E.R."/>
            <person name="Pelaez J."/>
            <person name="Aguilar J.M."/>
            <person name="Haji D."/>
            <person name="Matsunaga T."/>
            <person name="Armstrong E.E."/>
            <person name="Zych M."/>
            <person name="Ogawa Y."/>
            <person name="Stamenkovic-Radak M."/>
            <person name="Jelic M."/>
            <person name="Veselinovic M.S."/>
            <person name="Tanaskovic M."/>
            <person name="Eric P."/>
            <person name="Gao J.J."/>
            <person name="Katoh T.K."/>
            <person name="Toda M.J."/>
            <person name="Watabe H."/>
            <person name="Watada M."/>
            <person name="Davis J.S."/>
            <person name="Moyle L.C."/>
            <person name="Manoli G."/>
            <person name="Bertolini E."/>
            <person name="Kostal V."/>
            <person name="Hawley R.S."/>
            <person name="Takahashi A."/>
            <person name="Jones C.D."/>
            <person name="Price D.K."/>
            <person name="Whiteman N."/>
            <person name="Kopp A."/>
            <person name="Matute D.R."/>
            <person name="Petrov D.A."/>
        </authorList>
    </citation>
    <scope>NUCLEOTIDE SEQUENCE [LARGE SCALE GENOMIC DNA]</scope>
</reference>
<feature type="signal peptide" evidence="2">
    <location>
        <begin position="1"/>
        <end position="19"/>
    </location>
</feature>
<dbReference type="Proteomes" id="UP001652680">
    <property type="component" value="Unassembled WGS sequence"/>
</dbReference>
<dbReference type="InterPro" id="IPR036880">
    <property type="entry name" value="Kunitz_BPTI_sf"/>
</dbReference>
<keyword evidence="6" id="KW-0646">Protease inhibitor</keyword>
<dbReference type="SMART" id="SM00131">
    <property type="entry name" value="KU"/>
    <property type="match status" value="1"/>
</dbReference>
<dbReference type="EnsemblMetazoa" id="XM_017114466.1">
    <property type="protein sequence ID" value="XP_016969955.1"/>
    <property type="gene ID" value="LOC108037784"/>
</dbReference>
<keyword evidence="5" id="KW-1185">Reference proteome</keyword>